<comment type="similarity">
    <text evidence="1">Belongs to the peptidase C48 family.</text>
</comment>
<dbReference type="AlphaFoldDB" id="A0A9P6Y589"/>
<name>A0A9P6Y589_RHIOR</name>
<evidence type="ECO:0000259" key="6">
    <source>
        <dbReference type="PROSITE" id="PS50600"/>
    </source>
</evidence>
<dbReference type="GO" id="GO:0008234">
    <property type="term" value="F:cysteine-type peptidase activity"/>
    <property type="evidence" value="ECO:0007669"/>
    <property type="project" value="UniProtKB-KW"/>
</dbReference>
<feature type="region of interest" description="Disordered" evidence="5">
    <location>
        <begin position="1"/>
        <end position="78"/>
    </location>
</feature>
<dbReference type="Gene3D" id="3.40.395.10">
    <property type="entry name" value="Adenoviral Proteinase, Chain A"/>
    <property type="match status" value="1"/>
</dbReference>
<evidence type="ECO:0000256" key="1">
    <source>
        <dbReference type="ARBA" id="ARBA00005234"/>
    </source>
</evidence>
<keyword evidence="3" id="KW-0378">Hydrolase</keyword>
<organism evidence="7 8">
    <name type="scientific">Rhizopus oryzae</name>
    <name type="common">Mucormycosis agent</name>
    <name type="synonym">Rhizopus arrhizus var. delemar</name>
    <dbReference type="NCBI Taxonomy" id="64495"/>
    <lineage>
        <taxon>Eukaryota</taxon>
        <taxon>Fungi</taxon>
        <taxon>Fungi incertae sedis</taxon>
        <taxon>Mucoromycota</taxon>
        <taxon>Mucoromycotina</taxon>
        <taxon>Mucoromycetes</taxon>
        <taxon>Mucorales</taxon>
        <taxon>Mucorineae</taxon>
        <taxon>Rhizopodaceae</taxon>
        <taxon>Rhizopus</taxon>
    </lineage>
</organism>
<dbReference type="InterPro" id="IPR003653">
    <property type="entry name" value="Peptidase_C48_C"/>
</dbReference>
<dbReference type="SUPFAM" id="SSF54001">
    <property type="entry name" value="Cysteine proteinases"/>
    <property type="match status" value="1"/>
</dbReference>
<feature type="compositionally biased region" description="Acidic residues" evidence="5">
    <location>
        <begin position="314"/>
        <end position="328"/>
    </location>
</feature>
<feature type="region of interest" description="Disordered" evidence="5">
    <location>
        <begin position="97"/>
        <end position="143"/>
    </location>
</feature>
<dbReference type="GO" id="GO:0016926">
    <property type="term" value="P:protein desumoylation"/>
    <property type="evidence" value="ECO:0007669"/>
    <property type="project" value="UniProtKB-ARBA"/>
</dbReference>
<dbReference type="OrthoDB" id="442460at2759"/>
<dbReference type="InterPro" id="IPR038765">
    <property type="entry name" value="Papain-like_cys_pep_sf"/>
</dbReference>
<feature type="domain" description="Ubiquitin-like protease family profile" evidence="6">
    <location>
        <begin position="452"/>
        <end position="637"/>
    </location>
</feature>
<dbReference type="EMBL" id="JAANIT010001547">
    <property type="protein sequence ID" value="KAG1539781.1"/>
    <property type="molecule type" value="Genomic_DNA"/>
</dbReference>
<evidence type="ECO:0000256" key="2">
    <source>
        <dbReference type="ARBA" id="ARBA00022670"/>
    </source>
</evidence>
<comment type="caution">
    <text evidence="7">The sequence shown here is derived from an EMBL/GenBank/DDBJ whole genome shotgun (WGS) entry which is preliminary data.</text>
</comment>
<dbReference type="GO" id="GO:0006508">
    <property type="term" value="P:proteolysis"/>
    <property type="evidence" value="ECO:0007669"/>
    <property type="project" value="UniProtKB-KW"/>
</dbReference>
<dbReference type="Pfam" id="PF02902">
    <property type="entry name" value="Peptidase_C48"/>
    <property type="match status" value="1"/>
</dbReference>
<feature type="compositionally biased region" description="Basic and acidic residues" evidence="5">
    <location>
        <begin position="261"/>
        <end position="277"/>
    </location>
</feature>
<dbReference type="Proteomes" id="UP000717996">
    <property type="component" value="Unassembled WGS sequence"/>
</dbReference>
<feature type="compositionally biased region" description="Polar residues" evidence="5">
    <location>
        <begin position="329"/>
        <end position="347"/>
    </location>
</feature>
<dbReference type="PROSITE" id="PS50600">
    <property type="entry name" value="ULP_PROTEASE"/>
    <property type="match status" value="1"/>
</dbReference>
<feature type="compositionally biased region" description="Basic residues" evidence="5">
    <location>
        <begin position="1"/>
        <end position="10"/>
    </location>
</feature>
<feature type="compositionally biased region" description="Basic and acidic residues" evidence="5">
    <location>
        <begin position="234"/>
        <end position="246"/>
    </location>
</feature>
<dbReference type="PANTHER" id="PTHR46915">
    <property type="entry name" value="UBIQUITIN-LIKE PROTEASE 4-RELATED"/>
    <property type="match status" value="1"/>
</dbReference>
<protein>
    <recommendedName>
        <fullName evidence="6">Ubiquitin-like protease family profile domain-containing protein</fullName>
    </recommendedName>
</protein>
<evidence type="ECO:0000256" key="3">
    <source>
        <dbReference type="ARBA" id="ARBA00022801"/>
    </source>
</evidence>
<dbReference type="PANTHER" id="PTHR46915:SF2">
    <property type="entry name" value="UBIQUITIN-LIKE PROTEASE 4"/>
    <property type="match status" value="1"/>
</dbReference>
<sequence>MRKAFTKKSSRIGIPIEIPSAPHSPPSRIKQTYNRRQKKKIEEMRQKSANLSNTPISLEPNLSRKRNFDDLDDSDNNNDISSTLFKPFNRIKEKIRSLTQPKPSSSQHITIDLATDSGENEDVGESTTSLPEHHIKRKRCKQQRQDNVVIAIEKLDDKEPLSNERACNKNQETYEILDDSSDEEKRIRKRKAAQLSNNLLDEDISFEEKKTNQIQSNKEKSSHQRKSAKPFDNLLDKEVSFEEKKANQIQSNKEKCSRKRKADELSNDEIHFEEKKANQIPSNNEAHKKKLKSSNDSFNKKAIVKRSYKASESSSDEEHDQLSEEYNEQEYTPSVVSTMKPSMSSIPSHMKYKDTQTSKPSYTQNIISKMKPSSFSIHPPSSTAQDERVKTFKPSSPYKLLSRLRQRTSSIPSKETETKEAVEDYLLKEKDTKFFGRDKHILMYPFTASKQHSVYWEDIERLKKDRFLNDTIINIYPRIWQDEYPNNKIYVYTSFFFTKLKECKTPEELSNLSRWTQGVNLFEKDLLIIPVAEHSHWFLVLVANPGACIGSPTITDNHFENGKLDKQKTYIMVIDSLGGTQRHVRESITKYLKAEAKKKYNIEESNFIAPQFVRVESPIQDNHYDCGVYCLYTIKQIYENNMKIMSQIYQKKSTLDNEQSEAAKKFRVTLYKYMAGKNLAMIVVLGFLN</sequence>
<evidence type="ECO:0000256" key="5">
    <source>
        <dbReference type="SAM" id="MobiDB-lite"/>
    </source>
</evidence>
<proteinExistence type="inferred from homology"/>
<reference evidence="7" key="1">
    <citation type="journal article" date="2020" name="Microb. Genom.">
        <title>Genetic diversity of clinical and environmental Mucorales isolates obtained from an investigation of mucormycosis cases among solid organ transplant recipients.</title>
        <authorList>
            <person name="Nguyen M.H."/>
            <person name="Kaul D."/>
            <person name="Muto C."/>
            <person name="Cheng S.J."/>
            <person name="Richter R.A."/>
            <person name="Bruno V.M."/>
            <person name="Liu G."/>
            <person name="Beyhan S."/>
            <person name="Sundermann A.J."/>
            <person name="Mounaud S."/>
            <person name="Pasculle A.W."/>
            <person name="Nierman W.C."/>
            <person name="Driscoll E."/>
            <person name="Cumbie R."/>
            <person name="Clancy C.J."/>
            <person name="Dupont C.L."/>
        </authorList>
    </citation>
    <scope>NUCLEOTIDE SEQUENCE</scope>
    <source>
        <strain evidence="7">GL16</strain>
    </source>
</reference>
<keyword evidence="4" id="KW-0788">Thiol protease</keyword>
<feature type="compositionally biased region" description="Polar residues" evidence="5">
    <location>
        <begin position="97"/>
        <end position="109"/>
    </location>
</feature>
<evidence type="ECO:0000313" key="8">
    <source>
        <dbReference type="Proteomes" id="UP000717996"/>
    </source>
</evidence>
<keyword evidence="2" id="KW-0645">Protease</keyword>
<evidence type="ECO:0000256" key="4">
    <source>
        <dbReference type="ARBA" id="ARBA00022807"/>
    </source>
</evidence>
<dbReference type="GO" id="GO:0019783">
    <property type="term" value="F:ubiquitin-like protein peptidase activity"/>
    <property type="evidence" value="ECO:0007669"/>
    <property type="project" value="UniProtKB-ARBA"/>
</dbReference>
<gene>
    <name evidence="7" type="ORF">G6F51_008926</name>
</gene>
<accession>A0A9P6Y589</accession>
<evidence type="ECO:0000313" key="7">
    <source>
        <dbReference type="EMBL" id="KAG1539781.1"/>
    </source>
</evidence>
<feature type="region of interest" description="Disordered" evidence="5">
    <location>
        <begin position="210"/>
        <end position="358"/>
    </location>
</feature>
<feature type="compositionally biased region" description="Basic and acidic residues" evidence="5">
    <location>
        <begin position="210"/>
        <end position="222"/>
    </location>
</feature>
<feature type="compositionally biased region" description="Polar residues" evidence="5">
    <location>
        <begin position="47"/>
        <end position="56"/>
    </location>
</feature>